<name>A0A1M5V238_FLAJO</name>
<sequence length="249" mass="28805">MSMNSQTKNLPPFNSVTSSPSKIKNYGLGFLMLISFLLVLGVFFFILFFLPFEQNMIYICILLILPIILQVIYLRKTMKHTTTIIDNRGIHYVNRFNDKVENTISWNSFEKNDNFKGKIMGINSSSDSDLLRYDVFAKMVGSGKYSHEAFFWFVSANGNIEAHKETFSGNHIFSMLYSNKLELVRGLLLGLSHFRPDLKIHPKAFSMYYINPDTFAIEYEKRKEDINSALFITALVIIVTVFVMLFVFF</sequence>
<keyword evidence="1" id="KW-0812">Transmembrane</keyword>
<organism evidence="2 3">
    <name type="scientific">Flavobacterium johnsoniae</name>
    <name type="common">Cytophaga johnsonae</name>
    <dbReference type="NCBI Taxonomy" id="986"/>
    <lineage>
        <taxon>Bacteria</taxon>
        <taxon>Pseudomonadati</taxon>
        <taxon>Bacteroidota</taxon>
        <taxon>Flavobacteriia</taxon>
        <taxon>Flavobacteriales</taxon>
        <taxon>Flavobacteriaceae</taxon>
        <taxon>Flavobacterium</taxon>
    </lineage>
</organism>
<gene>
    <name evidence="2" type="ORF">SAMN05444388_11597</name>
</gene>
<evidence type="ECO:0000256" key="1">
    <source>
        <dbReference type="SAM" id="Phobius"/>
    </source>
</evidence>
<evidence type="ECO:0000313" key="2">
    <source>
        <dbReference type="EMBL" id="SHH69236.1"/>
    </source>
</evidence>
<dbReference type="EMBL" id="FQWH01000015">
    <property type="protein sequence ID" value="SHH69236.1"/>
    <property type="molecule type" value="Genomic_DNA"/>
</dbReference>
<accession>A0A1M5V238</accession>
<dbReference type="Proteomes" id="UP000184112">
    <property type="component" value="Unassembled WGS sequence"/>
</dbReference>
<feature type="transmembrane region" description="Helical" evidence="1">
    <location>
        <begin position="229"/>
        <end position="248"/>
    </location>
</feature>
<reference evidence="2 3" key="1">
    <citation type="submission" date="2016-11" db="EMBL/GenBank/DDBJ databases">
        <authorList>
            <person name="Jaros S."/>
            <person name="Januszkiewicz K."/>
            <person name="Wedrychowicz H."/>
        </authorList>
    </citation>
    <scope>NUCLEOTIDE SEQUENCE [LARGE SCALE GENOMIC DNA]</scope>
    <source>
        <strain evidence="2 3">DSM 6792</strain>
    </source>
</reference>
<protein>
    <submittedName>
        <fullName evidence="2">Uncharacterized protein</fullName>
    </submittedName>
</protein>
<keyword evidence="1" id="KW-1133">Transmembrane helix</keyword>
<feature type="transmembrane region" description="Helical" evidence="1">
    <location>
        <begin position="28"/>
        <end position="50"/>
    </location>
</feature>
<keyword evidence="1" id="KW-0472">Membrane</keyword>
<evidence type="ECO:0000313" key="3">
    <source>
        <dbReference type="Proteomes" id="UP000184112"/>
    </source>
</evidence>
<proteinExistence type="predicted"/>
<dbReference type="AlphaFoldDB" id="A0A1M5V238"/>
<feature type="transmembrane region" description="Helical" evidence="1">
    <location>
        <begin position="56"/>
        <end position="74"/>
    </location>
</feature>